<dbReference type="InterPro" id="IPR036291">
    <property type="entry name" value="NAD(P)-bd_dom_sf"/>
</dbReference>
<dbReference type="InterPro" id="IPR057326">
    <property type="entry name" value="KR_dom"/>
</dbReference>
<dbReference type="EMBL" id="BAAAHQ010000009">
    <property type="protein sequence ID" value="GAA0923502.1"/>
    <property type="molecule type" value="Genomic_DNA"/>
</dbReference>
<evidence type="ECO:0000259" key="3">
    <source>
        <dbReference type="SMART" id="SM00822"/>
    </source>
</evidence>
<accession>A0ABP3ZMS1</accession>
<dbReference type="Proteomes" id="UP001501578">
    <property type="component" value="Unassembled WGS sequence"/>
</dbReference>
<sequence length="252" mass="25617">MTARFTGKVALVTGGGSGIGRATARAFAKEGATVVVAGRGADALTRTVALIEQDGGRASAVPADVSSAADVARLVATAVDRHGGLHVAFNNAGILETGALTDMDEHAWDRQLAINVTGVFLSMKHEITHMRAHGGGVIVNTASNLGAHLRLPNLAAYAASKAAVSALTRAAAREYAADGVRIDAISPGPVETSMTLLPGESHAERAERMKSMTPLGRLGTPDEIASAVLWLASPEAGFAVGHDLVLDGGASA</sequence>
<dbReference type="CDD" id="cd05233">
    <property type="entry name" value="SDR_c"/>
    <property type="match status" value="1"/>
</dbReference>
<dbReference type="PANTHER" id="PTHR42760">
    <property type="entry name" value="SHORT-CHAIN DEHYDROGENASES/REDUCTASES FAMILY MEMBER"/>
    <property type="match status" value="1"/>
</dbReference>
<dbReference type="PRINTS" id="PR00080">
    <property type="entry name" value="SDRFAMILY"/>
</dbReference>
<dbReference type="PROSITE" id="PS00061">
    <property type="entry name" value="ADH_SHORT"/>
    <property type="match status" value="1"/>
</dbReference>
<organism evidence="4 5">
    <name type="scientific">Nonomuraea longicatena</name>
    <dbReference type="NCBI Taxonomy" id="83682"/>
    <lineage>
        <taxon>Bacteria</taxon>
        <taxon>Bacillati</taxon>
        <taxon>Actinomycetota</taxon>
        <taxon>Actinomycetes</taxon>
        <taxon>Streptosporangiales</taxon>
        <taxon>Streptosporangiaceae</taxon>
        <taxon>Nonomuraea</taxon>
    </lineage>
</organism>
<evidence type="ECO:0000313" key="4">
    <source>
        <dbReference type="EMBL" id="GAA0923502.1"/>
    </source>
</evidence>
<evidence type="ECO:0000256" key="2">
    <source>
        <dbReference type="ARBA" id="ARBA00023002"/>
    </source>
</evidence>
<feature type="domain" description="Ketoreductase" evidence="3">
    <location>
        <begin position="8"/>
        <end position="188"/>
    </location>
</feature>
<evidence type="ECO:0000313" key="5">
    <source>
        <dbReference type="Proteomes" id="UP001501578"/>
    </source>
</evidence>
<keyword evidence="5" id="KW-1185">Reference proteome</keyword>
<gene>
    <name evidence="4" type="ORF">GCM10009560_23480</name>
</gene>
<name>A0ABP3ZMS1_9ACTN</name>
<dbReference type="Gene3D" id="3.40.50.720">
    <property type="entry name" value="NAD(P)-binding Rossmann-like Domain"/>
    <property type="match status" value="1"/>
</dbReference>
<dbReference type="RefSeq" id="WP_343949814.1">
    <property type="nucleotide sequence ID" value="NZ_BAAAHQ010000009.1"/>
</dbReference>
<dbReference type="PANTHER" id="PTHR42760:SF115">
    <property type="entry name" value="3-OXOACYL-[ACYL-CARRIER-PROTEIN] REDUCTASE FABG"/>
    <property type="match status" value="1"/>
</dbReference>
<proteinExistence type="inferred from homology"/>
<comment type="caution">
    <text evidence="4">The sequence shown here is derived from an EMBL/GenBank/DDBJ whole genome shotgun (WGS) entry which is preliminary data.</text>
</comment>
<reference evidence="5" key="1">
    <citation type="journal article" date="2019" name="Int. J. Syst. Evol. Microbiol.">
        <title>The Global Catalogue of Microorganisms (GCM) 10K type strain sequencing project: providing services to taxonomists for standard genome sequencing and annotation.</title>
        <authorList>
            <consortium name="The Broad Institute Genomics Platform"/>
            <consortium name="The Broad Institute Genome Sequencing Center for Infectious Disease"/>
            <person name="Wu L."/>
            <person name="Ma J."/>
        </authorList>
    </citation>
    <scope>NUCLEOTIDE SEQUENCE [LARGE SCALE GENOMIC DNA]</scope>
    <source>
        <strain evidence="5">JCM 11136</strain>
    </source>
</reference>
<dbReference type="SMART" id="SM00822">
    <property type="entry name" value="PKS_KR"/>
    <property type="match status" value="1"/>
</dbReference>
<dbReference type="InterPro" id="IPR002347">
    <property type="entry name" value="SDR_fam"/>
</dbReference>
<dbReference type="Pfam" id="PF13561">
    <property type="entry name" value="adh_short_C2"/>
    <property type="match status" value="1"/>
</dbReference>
<protein>
    <submittedName>
        <fullName evidence="4">Glucose 1-dehydrogenase</fullName>
    </submittedName>
</protein>
<dbReference type="PRINTS" id="PR00081">
    <property type="entry name" value="GDHRDH"/>
</dbReference>
<dbReference type="InterPro" id="IPR020904">
    <property type="entry name" value="Sc_DH/Rdtase_CS"/>
</dbReference>
<keyword evidence="2" id="KW-0560">Oxidoreductase</keyword>
<comment type="similarity">
    <text evidence="1">Belongs to the short-chain dehydrogenases/reductases (SDR) family.</text>
</comment>
<evidence type="ECO:0000256" key="1">
    <source>
        <dbReference type="ARBA" id="ARBA00006484"/>
    </source>
</evidence>
<dbReference type="NCBIfam" id="NF005559">
    <property type="entry name" value="PRK07231.1"/>
    <property type="match status" value="1"/>
</dbReference>
<dbReference type="SUPFAM" id="SSF51735">
    <property type="entry name" value="NAD(P)-binding Rossmann-fold domains"/>
    <property type="match status" value="1"/>
</dbReference>